<dbReference type="AlphaFoldDB" id="A3DEG6"/>
<dbReference type="STRING" id="203119.Cthe_1113"/>
<dbReference type="Gene3D" id="3.10.450.50">
    <property type="match status" value="1"/>
</dbReference>
<gene>
    <name evidence="2" type="ordered locus">Cthe_1113</name>
</gene>
<feature type="coiled-coil region" evidence="1">
    <location>
        <begin position="66"/>
        <end position="100"/>
    </location>
</feature>
<dbReference type="EMBL" id="CP000568">
    <property type="protein sequence ID" value="ABN52345.1"/>
    <property type="molecule type" value="Genomic_DNA"/>
</dbReference>
<dbReference type="SUPFAM" id="SSF103642">
    <property type="entry name" value="Sec-C motif"/>
    <property type="match status" value="1"/>
</dbReference>
<dbReference type="RefSeq" id="WP_011837970.1">
    <property type="nucleotide sequence ID" value="NC_009012.1"/>
</dbReference>
<feature type="coiled-coil region" evidence="1">
    <location>
        <begin position="178"/>
        <end position="205"/>
    </location>
</feature>
<dbReference type="GeneID" id="93968701"/>
<dbReference type="Pfam" id="PF02810">
    <property type="entry name" value="SEC-C"/>
    <property type="match status" value="1"/>
</dbReference>
<dbReference type="InterPro" id="IPR004027">
    <property type="entry name" value="SEC_C_motif"/>
</dbReference>
<reference evidence="2 3" key="2">
    <citation type="journal article" date="2013" name="Biotechnol. Biofuels">
        <title>Global transcriptome analysis of Clostridium thermocellum ATCC 27405 during growth on dilute acid pretreated Populus and switchgrass.</title>
        <authorList>
            <person name="Wilson C.M."/>
            <person name="Rodriguez M.Jr."/>
            <person name="Johnson C.M."/>
            <person name="Martin S.L."/>
            <person name="Chu T.M."/>
            <person name="Wolfinger R.D."/>
            <person name="Hauser L.J."/>
            <person name="Land M.L."/>
            <person name="Klingeman D.M."/>
            <person name="Syed M.H."/>
            <person name="Ragauskas A.J."/>
            <person name="Tschaplinski T.J."/>
            <person name="Mielenz J.R."/>
            <person name="Brown S.D."/>
        </authorList>
    </citation>
    <scope>NUCLEOTIDE SEQUENCE [LARGE SCALE GENOMIC DNA]</scope>
    <source>
        <strain evidence="3">ATCC 27405 / DSM 1237 / JCM 9322 / NBRC 103400 / NCIMB 10682 / NRRL B-4536 / VPI 7372</strain>
    </source>
</reference>
<keyword evidence="1" id="KW-0175">Coiled coil</keyword>
<proteinExistence type="predicted"/>
<dbReference type="eggNOG" id="COG3012">
    <property type="taxonomic scope" value="Bacteria"/>
</dbReference>
<evidence type="ECO:0000256" key="1">
    <source>
        <dbReference type="SAM" id="Coils"/>
    </source>
</evidence>
<name>A3DEG6_ACET2</name>
<reference evidence="3" key="1">
    <citation type="submission" date="2007-02" db="EMBL/GenBank/DDBJ databases">
        <title>Complete sequence of Clostridium thermocellum ATCC 27405.</title>
        <authorList>
            <consortium name="US DOE Joint Genome Institute"/>
            <person name="Copeland A."/>
            <person name="Lucas S."/>
            <person name="Lapidus A."/>
            <person name="Barry K."/>
            <person name="Detter J.C."/>
            <person name="Glavina del Rio T."/>
            <person name="Hammon N."/>
            <person name="Israni S."/>
            <person name="Dalin E."/>
            <person name="Tice H."/>
            <person name="Pitluck S."/>
            <person name="Chertkov O."/>
            <person name="Brettin T."/>
            <person name="Bruce D."/>
            <person name="Han C."/>
            <person name="Tapia R."/>
            <person name="Gilna P."/>
            <person name="Schmutz J."/>
            <person name="Larimer F."/>
            <person name="Land M."/>
            <person name="Hauser L."/>
            <person name="Kyrpides N."/>
            <person name="Mikhailova N."/>
            <person name="Wu J.H.D."/>
            <person name="Newcomb M."/>
            <person name="Richardson P."/>
        </authorList>
    </citation>
    <scope>NUCLEOTIDE SEQUENCE [LARGE SCALE GENOMIC DNA]</scope>
    <source>
        <strain evidence="3">ATCC 27405 / DSM 1237 / JCM 9322 / NBRC 103400 / NCIMB 10682 / NRRL B-4536 / VPI 7372</strain>
    </source>
</reference>
<sequence length="618" mass="74383">MDELIMELKEKLSHYKTEEILGYVANDFLYTPFGANTIHEKTNLDSPAKQLTYLIGLLMSTEYLDNQDYKEEKKFKNDDLKEYKNEMDNLYKSIQKITFKYLDSFFPKDSIENYDEEWKKKREAMLPVFLSYFNNITLCNEEQIIRRIHNWFSRFDDKLKENYNFDTILLIEFYKFVKNKLENVFDSFQEVVKKCQDELLKLEDEFLRNTNYTRDTESNNWNFEELFRKQSNFEKTKNQFFKMAKEIQELFIIKKQDIEDVFGKENAMLFEELFVLERINREFKYYTENNPVLEKPLCKVDNDKYFLIQPRFLLDAIYNLCYSKLEELHRENKVNFYKTRGEVVEKEVLHLLNQVFKDKAKYYTAVCETPNYNEHDIIVLYKENILIIEIKSSKTKEPLRNPDNGFERMKEHFNSKKGIGGGFVQANNLKKYILENEEVTLYNNKVEPFKISRKDYKNIFCIVITAEQFFSLNVNTSMFIEKDDRDEYPWTCDLYNLEVLIEGFQYCNKTVDDFIEYIKQRICYHKKFITDDELEIAEYFLIKGDFNDERIKKSIFIGFLPTTSNLFDKIYMEKKNIPYNYNSEEQSLFFMIPGGKIGRNDKCPCGSGKKYKKCCGQY</sequence>
<dbReference type="HOGENOM" id="CLU_032542_0_0_9"/>
<dbReference type="Proteomes" id="UP000002145">
    <property type="component" value="Chromosome"/>
</dbReference>
<evidence type="ECO:0000313" key="3">
    <source>
        <dbReference type="Proteomes" id="UP000002145"/>
    </source>
</evidence>
<evidence type="ECO:0000313" key="2">
    <source>
        <dbReference type="EMBL" id="ABN52345.1"/>
    </source>
</evidence>
<organism evidence="2 3">
    <name type="scientific">Acetivibrio thermocellus (strain ATCC 27405 / DSM 1237 / JCM 9322 / NBRC 103400 / NCIMB 10682 / NRRL B-4536 / VPI 7372)</name>
    <name type="common">Clostridium thermocellum</name>
    <dbReference type="NCBI Taxonomy" id="203119"/>
    <lineage>
        <taxon>Bacteria</taxon>
        <taxon>Bacillati</taxon>
        <taxon>Bacillota</taxon>
        <taxon>Clostridia</taxon>
        <taxon>Eubacteriales</taxon>
        <taxon>Oscillospiraceae</taxon>
        <taxon>Acetivibrio</taxon>
    </lineage>
</organism>
<accession>A3DEG6</accession>
<dbReference type="KEGG" id="cth:Cthe_1113"/>
<protein>
    <submittedName>
        <fullName evidence="2">SEC-C motif domain protein</fullName>
    </submittedName>
</protein>
<keyword evidence="3" id="KW-1185">Reference proteome</keyword>